<reference evidence="1 2" key="1">
    <citation type="journal article" date="2016" name="Nat. Commun.">
        <title>Thousands of microbial genomes shed light on interconnected biogeochemical processes in an aquifer system.</title>
        <authorList>
            <person name="Anantharaman K."/>
            <person name="Brown C.T."/>
            <person name="Hug L.A."/>
            <person name="Sharon I."/>
            <person name="Castelle C.J."/>
            <person name="Probst A.J."/>
            <person name="Thomas B.C."/>
            <person name="Singh A."/>
            <person name="Wilkins M.J."/>
            <person name="Karaoz U."/>
            <person name="Brodie E.L."/>
            <person name="Williams K.H."/>
            <person name="Hubbard S.S."/>
            <person name="Banfield J.F."/>
        </authorList>
    </citation>
    <scope>NUCLEOTIDE SEQUENCE [LARGE SCALE GENOMIC DNA]</scope>
</reference>
<dbReference type="EMBL" id="MFDD01000007">
    <property type="protein sequence ID" value="OGE40633.1"/>
    <property type="molecule type" value="Genomic_DNA"/>
</dbReference>
<organism evidence="1 2">
    <name type="scientific">Candidatus Daviesbacteria bacterium RIFCSPHIGHO2_02_FULL_43_12</name>
    <dbReference type="NCBI Taxonomy" id="1797776"/>
    <lineage>
        <taxon>Bacteria</taxon>
        <taxon>Candidatus Daviesiibacteriota</taxon>
    </lineage>
</organism>
<dbReference type="Proteomes" id="UP000177328">
    <property type="component" value="Unassembled WGS sequence"/>
</dbReference>
<accession>A0A1F5KI65</accession>
<protein>
    <submittedName>
        <fullName evidence="1">Uncharacterized protein</fullName>
    </submittedName>
</protein>
<name>A0A1F5KI65_9BACT</name>
<proteinExistence type="predicted"/>
<dbReference type="AlphaFoldDB" id="A0A1F5KI65"/>
<evidence type="ECO:0000313" key="2">
    <source>
        <dbReference type="Proteomes" id="UP000177328"/>
    </source>
</evidence>
<sequence>MRAFLMPGKVVINMEKNNKSLSDRDRAMMEGLRGEEFDLFAESLQREIGMVLKGGNHRQRYRTSRLREYKNRFNSRRWLLQ</sequence>
<evidence type="ECO:0000313" key="1">
    <source>
        <dbReference type="EMBL" id="OGE40633.1"/>
    </source>
</evidence>
<comment type="caution">
    <text evidence="1">The sequence shown here is derived from an EMBL/GenBank/DDBJ whole genome shotgun (WGS) entry which is preliminary data.</text>
</comment>
<gene>
    <name evidence="1" type="ORF">A3D25_05745</name>
</gene>